<reference evidence="3" key="1">
    <citation type="submission" date="2016-11" db="UniProtKB">
        <authorList>
            <consortium name="WormBaseParasite"/>
        </authorList>
    </citation>
    <scope>IDENTIFICATION</scope>
</reference>
<evidence type="ECO:0000313" key="3">
    <source>
        <dbReference type="WBParaSite" id="L893_g409.t1"/>
    </source>
</evidence>
<evidence type="ECO:0000256" key="1">
    <source>
        <dbReference type="SAM" id="MobiDB-lite"/>
    </source>
</evidence>
<dbReference type="Proteomes" id="UP000095287">
    <property type="component" value="Unplaced"/>
</dbReference>
<dbReference type="WBParaSite" id="L893_g409.t1">
    <property type="protein sequence ID" value="L893_g409.t1"/>
    <property type="gene ID" value="L893_g409"/>
</dbReference>
<feature type="region of interest" description="Disordered" evidence="1">
    <location>
        <begin position="1"/>
        <end position="28"/>
    </location>
</feature>
<sequence>MFPRTFSDPSLVTGAVASPPPPDKSHHEAACSCSCVRKSGAEAEYKAKAEGQATFRRGKIAETLDRRACFRSGERHNTECEGGDDE</sequence>
<proteinExistence type="predicted"/>
<accession>A0A1I8ACN8</accession>
<name>A0A1I8ACN8_9BILA</name>
<dbReference type="AlphaFoldDB" id="A0A1I8ACN8"/>
<protein>
    <submittedName>
        <fullName evidence="3">Uncharacterized protein</fullName>
    </submittedName>
</protein>
<evidence type="ECO:0000313" key="2">
    <source>
        <dbReference type="Proteomes" id="UP000095287"/>
    </source>
</evidence>
<organism evidence="2 3">
    <name type="scientific">Steinernema glaseri</name>
    <dbReference type="NCBI Taxonomy" id="37863"/>
    <lineage>
        <taxon>Eukaryota</taxon>
        <taxon>Metazoa</taxon>
        <taxon>Ecdysozoa</taxon>
        <taxon>Nematoda</taxon>
        <taxon>Chromadorea</taxon>
        <taxon>Rhabditida</taxon>
        <taxon>Tylenchina</taxon>
        <taxon>Panagrolaimomorpha</taxon>
        <taxon>Strongyloidoidea</taxon>
        <taxon>Steinernematidae</taxon>
        <taxon>Steinernema</taxon>
    </lineage>
</organism>
<keyword evidence="2" id="KW-1185">Reference proteome</keyword>